<comment type="cofactor">
    <cofactor evidence="1">
        <name>[4Fe-4S] cluster</name>
        <dbReference type="ChEBI" id="CHEBI:49883"/>
    </cofactor>
</comment>
<evidence type="ECO:0000313" key="8">
    <source>
        <dbReference type="EMBL" id="QYW04950.1"/>
    </source>
</evidence>
<evidence type="ECO:0000256" key="2">
    <source>
        <dbReference type="ARBA" id="ARBA00022485"/>
    </source>
</evidence>
<evidence type="ECO:0000256" key="6">
    <source>
        <dbReference type="ARBA" id="ARBA00023014"/>
    </source>
</evidence>
<evidence type="ECO:0000256" key="4">
    <source>
        <dbReference type="ARBA" id="ARBA00022723"/>
    </source>
</evidence>
<accession>A0AAE7WSQ5</accession>
<dbReference type="Gene3D" id="3.20.20.70">
    <property type="entry name" value="Aldolase class I"/>
    <property type="match status" value="1"/>
</dbReference>
<dbReference type="GO" id="GO:0051539">
    <property type="term" value="F:4 iron, 4 sulfur cluster binding"/>
    <property type="evidence" value="ECO:0007669"/>
    <property type="project" value="UniProtKB-KW"/>
</dbReference>
<evidence type="ECO:0000313" key="9">
    <source>
        <dbReference type="Proteomes" id="UP000827609"/>
    </source>
</evidence>
<dbReference type="InterPro" id="IPR058240">
    <property type="entry name" value="rSAM_sf"/>
</dbReference>
<dbReference type="InterPro" id="IPR007197">
    <property type="entry name" value="rSAM"/>
</dbReference>
<dbReference type="SFLD" id="SFLDG01067">
    <property type="entry name" value="SPASM/twitch_domain_containing"/>
    <property type="match status" value="1"/>
</dbReference>
<dbReference type="Pfam" id="PF04055">
    <property type="entry name" value="Radical_SAM"/>
    <property type="match status" value="1"/>
</dbReference>
<keyword evidence="5" id="KW-0408">Iron</keyword>
<dbReference type="CDD" id="cd01335">
    <property type="entry name" value="Radical_SAM"/>
    <property type="match status" value="1"/>
</dbReference>
<dbReference type="SUPFAM" id="SSF102114">
    <property type="entry name" value="Radical SAM enzymes"/>
    <property type="match status" value="1"/>
</dbReference>
<keyword evidence="3" id="KW-0949">S-adenosyl-L-methionine</keyword>
<keyword evidence="2" id="KW-0004">4Fe-4S</keyword>
<name>A0AAE7WSQ5_9CAUD</name>
<proteinExistence type="predicted"/>
<dbReference type="EMBL" id="MZ475896">
    <property type="protein sequence ID" value="QYW04950.1"/>
    <property type="molecule type" value="Genomic_DNA"/>
</dbReference>
<feature type="domain" description="Radical SAM core" evidence="7">
    <location>
        <begin position="1"/>
        <end position="234"/>
    </location>
</feature>
<gene>
    <name evidence="8" type="ORF">pEaSNUABM7_00282</name>
</gene>
<sequence length="379" mass="43987">MMRNFTAILPVTCNADCSFCPEKEMEQKATNRQWLTNLIAQINDHAGEFDHVSISGGEPTLKPKFLFEVIDAIRTQTDIDKVGLTSNGRFLNKQDSIFQFLDLNTDDMLESKLSHLNISRHSFDDAKNNEIMKVRYTYTLDDLVKFRRQLGTKLSFHINFVINEHNIDNIEWEFAQANRFMMENPWIDVVFRVDYANEKLNRRLRRYGLSVQAWRDATRGSIREERIARENLKKKPKLVQLFDGVFSGTTQDNDGTFTDACPSCFVHRSQKIHNNHAWLKASSYEPNVDEEEYTEYVFHMDGELYYDWSRAEPVPDVEKKPRKHKAIRIVQREVEEDDMDEDIPASSRMGCQYRTVGCSYGESESAGGCSFRTTGSCSF</sequence>
<dbReference type="GO" id="GO:0046872">
    <property type="term" value="F:metal ion binding"/>
    <property type="evidence" value="ECO:0007669"/>
    <property type="project" value="UniProtKB-KW"/>
</dbReference>
<dbReference type="Proteomes" id="UP000827609">
    <property type="component" value="Segment"/>
</dbReference>
<evidence type="ECO:0000259" key="7">
    <source>
        <dbReference type="PROSITE" id="PS51918"/>
    </source>
</evidence>
<reference evidence="8" key="1">
    <citation type="submission" date="2021-06" db="EMBL/GenBank/DDBJ databases">
        <title>Complete genome sequence of Erwinia phage pEa_SNUABM_7.</title>
        <authorList>
            <person name="Kim S.G."/>
            <person name="Park S.C."/>
        </authorList>
    </citation>
    <scope>NUCLEOTIDE SEQUENCE</scope>
</reference>
<dbReference type="PANTHER" id="PTHR43787">
    <property type="entry name" value="FEMO COFACTOR BIOSYNTHESIS PROTEIN NIFB-RELATED"/>
    <property type="match status" value="1"/>
</dbReference>
<dbReference type="PANTHER" id="PTHR43787:SF10">
    <property type="entry name" value="COFACTOR MODIFYING PROTEIN"/>
    <property type="match status" value="1"/>
</dbReference>
<dbReference type="SFLD" id="SFLDS00029">
    <property type="entry name" value="Radical_SAM"/>
    <property type="match status" value="1"/>
</dbReference>
<organism evidence="8 9">
    <name type="scientific">Erwinia phage pEa_SNUABM_7</name>
    <dbReference type="NCBI Taxonomy" id="2866695"/>
    <lineage>
        <taxon>Viruses</taxon>
        <taxon>Duplodnaviria</taxon>
        <taxon>Heunggongvirae</taxon>
        <taxon>Uroviricota</taxon>
        <taxon>Caudoviricetes</taxon>
        <taxon>Snuvirus</taxon>
        <taxon>Snuvirus SNUABM7</taxon>
    </lineage>
</organism>
<dbReference type="PROSITE" id="PS51918">
    <property type="entry name" value="RADICAL_SAM"/>
    <property type="match status" value="1"/>
</dbReference>
<keyword evidence="4" id="KW-0479">Metal-binding</keyword>
<evidence type="ECO:0000256" key="1">
    <source>
        <dbReference type="ARBA" id="ARBA00001966"/>
    </source>
</evidence>
<protein>
    <recommendedName>
        <fullName evidence="7">Radical SAM core domain-containing protein</fullName>
    </recommendedName>
</protein>
<keyword evidence="9" id="KW-1185">Reference proteome</keyword>
<evidence type="ECO:0000256" key="5">
    <source>
        <dbReference type="ARBA" id="ARBA00023004"/>
    </source>
</evidence>
<keyword evidence="6" id="KW-0411">Iron-sulfur</keyword>
<evidence type="ECO:0000256" key="3">
    <source>
        <dbReference type="ARBA" id="ARBA00022691"/>
    </source>
</evidence>
<dbReference type="GO" id="GO:0003824">
    <property type="term" value="F:catalytic activity"/>
    <property type="evidence" value="ECO:0007669"/>
    <property type="project" value="InterPro"/>
</dbReference>
<dbReference type="InterPro" id="IPR013785">
    <property type="entry name" value="Aldolase_TIM"/>
</dbReference>